<keyword evidence="4" id="KW-1185">Reference proteome</keyword>
<feature type="compositionally biased region" description="Polar residues" evidence="1">
    <location>
        <begin position="225"/>
        <end position="241"/>
    </location>
</feature>
<sequence>MSVTSKTGLLPSSKKVSQKHYCVRKKTFELPLLAVPVSFALRPFAGIYNPFPYGCSILCNHPTDFEAKAIVQKAKDAWATEGKSLIDLEEKDALKSQRKELISSEFSKSIYDENVLKDSSYNFEETNEKCLTSTPNNKISPNVKNRRCLTPDPTSFIPTKEKTLLVLDLRRSHSQDTVHLQRDLSFDNNNDTGNIPDENISRPGTPSSQSPVQTKKKKTPRKKSIVSSTTASSLKTQNSKGSDSKVQDSVTSSSPTRSVLITEKEKKLSKTHNKSTDSTSSDDVIVKRRGKKRKGKKTLKERGKEGEKEFKGIPDPNETQVSAIGSDSMNSSSRHSFSGDEKTSENIVEEIIPTIVKEDVEIDENKKSFLSKDILKQLQRQLDQEVVDSELNFNRRKALEEALHHKSKVKYNQQGEEIKQLKKDFHLSIKNSENWLSIPRVFTRRCARFELPMDSRLLNDMTPLNYLQNYSFPSQSRLLLYNHVFNLCKETTEDEQEEDNERILLGKVNLTRLEKIMGRSMTNEIIENFQNLIGWKNDEKLNFRTFTGICAICERILGPKYFKNMPNQSKDPRYEIERADFETLEYKLKRLKLDKRLENILKSLRDL</sequence>
<dbReference type="RefSeq" id="XP_002422800.1">
    <property type="nucleotide sequence ID" value="XM_002422755.1"/>
</dbReference>
<feature type="compositionally biased region" description="Basic residues" evidence="1">
    <location>
        <begin position="287"/>
        <end position="297"/>
    </location>
</feature>
<dbReference type="PANTHER" id="PTHR36696:SF1">
    <property type="entry name" value="EF-HAND DOMAIN-CONTAINING PROTEIN"/>
    <property type="match status" value="1"/>
</dbReference>
<reference evidence="2" key="1">
    <citation type="submission" date="2007-04" db="EMBL/GenBank/DDBJ databases">
        <title>Annotation of Pediculus humanus corporis strain USDA.</title>
        <authorList>
            <person name="Kirkness E."/>
            <person name="Hannick L."/>
            <person name="Hass B."/>
            <person name="Bruggner R."/>
            <person name="Lawson D."/>
            <person name="Bidwell S."/>
            <person name="Joardar V."/>
            <person name="Caler E."/>
            <person name="Walenz B."/>
            <person name="Inman J."/>
            <person name="Schobel S."/>
            <person name="Galinsky K."/>
            <person name="Amedeo P."/>
            <person name="Strausberg R."/>
        </authorList>
    </citation>
    <scope>NUCLEOTIDE SEQUENCE</scope>
    <source>
        <strain evidence="2">USDA</strain>
    </source>
</reference>
<dbReference type="GeneID" id="8233761"/>
<dbReference type="VEuPathDB" id="VectorBase:PHUM014900"/>
<dbReference type="Proteomes" id="UP000009046">
    <property type="component" value="Unassembled WGS sequence"/>
</dbReference>
<feature type="compositionally biased region" description="Basic residues" evidence="1">
    <location>
        <begin position="214"/>
        <end position="224"/>
    </location>
</feature>
<dbReference type="STRING" id="121224.E0V9K6"/>
<feature type="compositionally biased region" description="Polar residues" evidence="1">
    <location>
        <begin position="127"/>
        <end position="143"/>
    </location>
</feature>
<feature type="compositionally biased region" description="Basic and acidic residues" evidence="1">
    <location>
        <begin position="298"/>
        <end position="312"/>
    </location>
</feature>
<reference evidence="3" key="3">
    <citation type="submission" date="2021-02" db="UniProtKB">
        <authorList>
            <consortium name="EnsemblMetazoa"/>
        </authorList>
    </citation>
    <scope>IDENTIFICATION</scope>
    <source>
        <strain evidence="3">USDA</strain>
    </source>
</reference>
<dbReference type="KEGG" id="phu:Phum_PHUM014900"/>
<accession>E0V9K6</accession>
<dbReference type="InParanoid" id="E0V9K6"/>
<feature type="region of interest" description="Disordered" evidence="1">
    <location>
        <begin position="180"/>
        <end position="344"/>
    </location>
</feature>
<proteinExistence type="predicted"/>
<dbReference type="HOGENOM" id="CLU_035182_0_0_1"/>
<name>E0V9K6_PEDHC</name>
<gene>
    <name evidence="3" type="primary">8233761</name>
    <name evidence="2" type="ORF">Phum_PHUM014900</name>
</gene>
<evidence type="ECO:0000256" key="1">
    <source>
        <dbReference type="SAM" id="MobiDB-lite"/>
    </source>
</evidence>
<dbReference type="PANTHER" id="PTHR36696">
    <property type="entry name" value="AGAP012002-PA"/>
    <property type="match status" value="1"/>
</dbReference>
<dbReference type="OrthoDB" id="10021598at2759"/>
<evidence type="ECO:0000313" key="3">
    <source>
        <dbReference type="EnsemblMetazoa" id="PHUM014900-PA"/>
    </source>
</evidence>
<feature type="compositionally biased region" description="Polar residues" evidence="1">
    <location>
        <begin position="202"/>
        <end position="213"/>
    </location>
</feature>
<protein>
    <submittedName>
        <fullName evidence="2 3">Uncharacterized protein</fullName>
    </submittedName>
</protein>
<dbReference type="AlphaFoldDB" id="E0V9K6"/>
<dbReference type="EMBL" id="AAZO01000176">
    <property type="status" value="NOT_ANNOTATED_CDS"/>
    <property type="molecule type" value="Genomic_DNA"/>
</dbReference>
<dbReference type="OMA" id="KYMPPKP"/>
<feature type="compositionally biased region" description="Polar residues" evidence="1">
    <location>
        <begin position="317"/>
        <end position="336"/>
    </location>
</feature>
<dbReference type="eggNOG" id="ENOG502RXNU">
    <property type="taxonomic scope" value="Eukaryota"/>
</dbReference>
<feature type="region of interest" description="Disordered" evidence="1">
    <location>
        <begin position="127"/>
        <end position="154"/>
    </location>
</feature>
<dbReference type="EMBL" id="DS234994">
    <property type="protein sequence ID" value="EEB10062.1"/>
    <property type="molecule type" value="Genomic_DNA"/>
</dbReference>
<evidence type="ECO:0000313" key="4">
    <source>
        <dbReference type="Proteomes" id="UP000009046"/>
    </source>
</evidence>
<dbReference type="EnsemblMetazoa" id="PHUM014900-RA">
    <property type="protein sequence ID" value="PHUM014900-PA"/>
    <property type="gene ID" value="PHUM014900"/>
</dbReference>
<organism>
    <name type="scientific">Pediculus humanus subsp. corporis</name>
    <name type="common">Body louse</name>
    <dbReference type="NCBI Taxonomy" id="121224"/>
    <lineage>
        <taxon>Eukaryota</taxon>
        <taxon>Metazoa</taxon>
        <taxon>Ecdysozoa</taxon>
        <taxon>Arthropoda</taxon>
        <taxon>Hexapoda</taxon>
        <taxon>Insecta</taxon>
        <taxon>Pterygota</taxon>
        <taxon>Neoptera</taxon>
        <taxon>Paraneoptera</taxon>
        <taxon>Psocodea</taxon>
        <taxon>Troctomorpha</taxon>
        <taxon>Phthiraptera</taxon>
        <taxon>Anoplura</taxon>
        <taxon>Pediculidae</taxon>
        <taxon>Pediculus</taxon>
    </lineage>
</organism>
<feature type="compositionally biased region" description="Polar residues" evidence="1">
    <location>
        <begin position="247"/>
        <end position="259"/>
    </location>
</feature>
<reference evidence="2" key="2">
    <citation type="submission" date="2007-04" db="EMBL/GenBank/DDBJ databases">
        <title>The genome of the human body louse.</title>
        <authorList>
            <consortium name="The Human Body Louse Genome Consortium"/>
            <person name="Kirkness E."/>
            <person name="Walenz B."/>
            <person name="Hass B."/>
            <person name="Bruggner R."/>
            <person name="Strausberg R."/>
        </authorList>
    </citation>
    <scope>NUCLEOTIDE SEQUENCE</scope>
    <source>
        <strain evidence="2">USDA</strain>
    </source>
</reference>
<dbReference type="CTD" id="8233761"/>
<evidence type="ECO:0000313" key="2">
    <source>
        <dbReference type="EMBL" id="EEB10062.1"/>
    </source>
</evidence>